<dbReference type="InterPro" id="IPR005653">
    <property type="entry name" value="OstA-like_N"/>
</dbReference>
<dbReference type="Gene3D" id="2.60.450.10">
    <property type="entry name" value="Lipopolysaccharide (LPS) transport protein A like domain"/>
    <property type="match status" value="1"/>
</dbReference>
<comment type="caution">
    <text evidence="4">Lacks conserved residue(s) required for the propagation of feature annotation.</text>
</comment>
<dbReference type="Pfam" id="PF03968">
    <property type="entry name" value="LptD_N"/>
    <property type="match status" value="1"/>
</dbReference>
<keyword evidence="1 4" id="KW-0732">Signal</keyword>
<evidence type="ECO:0000313" key="7">
    <source>
        <dbReference type="EMBL" id="MDN0075720.1"/>
    </source>
</evidence>
<name>A0ABT7XPK4_9NEIS</name>
<keyword evidence="3 4" id="KW-0998">Cell outer membrane</keyword>
<sequence length="751" mass="84377" precursor="true">MPLRPTRLVLALATAFCAPFALADEPVVLTTPDVKPDQTHVTADDLSGTMDEVLKARGDVVVTRNDQTVNADWLDYYQDKNRVKAGDRFTLTQPGAVVTGHDLDYYLDSRTGKASDATFDAQTQTGPKRRLRGDGQEIGFEGPDQYQLRQARFNTCSPGDDTWYIKASAIDLDYDRNVGVAHHAHLEFEGVPVFYTPWIDFPLDGGRKSGVLAPVISGGSDGFGIDIPYYFNLAPNYDATLTARYNAKRGAGVAGEFRYLEPSYRGTLYTEQMPNDRTTDSSRWLWNGTHSQTLLPGLSFNYIATQVSDDNYFKDFGNRQTIADSTNLDREAWFNYGFNVAGIGGSAMLRWQRYQTLQQDPLSPVTPPYARLPQLTLNLNKSLEDGPSANLASEWTYFSSDVQQSGRRFVAYPSVTWRLDKSWGYVQPKIGFHYTEYSLDSFAGSSIASAAPSSTQTRELPITSIDSGLYFDRDTSFFGRDHTQTLEPRLYYVYIPTKAQNTLPNFDTSENDINYAQLFTENRFSGSDRINGANQVTAGLTSRLIDNEGGLERLRLTFAQRYYFTRDDINLAGNTTQRTGSGSDFLLGAGGDLTRAWRFDSNYQYSQADSHTDQVTASLRYNPAPGKTLSARYRYGYNQDVDINNNPETLRQVDLGAQWPIARRWYGLARLNYSLNQRKPLEQLAGFEYNDGCWTLRLVGQRYVTDLVNVKTKFYVQVELKDLAGIGSNPLNTLRLSIPGYSKINETSNDF</sequence>
<dbReference type="EMBL" id="JAUEDK010000021">
    <property type="protein sequence ID" value="MDN0075720.1"/>
    <property type="molecule type" value="Genomic_DNA"/>
</dbReference>
<keyword evidence="8" id="KW-1185">Reference proteome</keyword>
<organism evidence="7 8">
    <name type="scientific">Crenobacter oryzisoli</name>
    <dbReference type="NCBI Taxonomy" id="3056844"/>
    <lineage>
        <taxon>Bacteria</taxon>
        <taxon>Pseudomonadati</taxon>
        <taxon>Pseudomonadota</taxon>
        <taxon>Betaproteobacteria</taxon>
        <taxon>Neisseriales</taxon>
        <taxon>Neisseriaceae</taxon>
        <taxon>Crenobacter</taxon>
    </lineage>
</organism>
<evidence type="ECO:0000256" key="3">
    <source>
        <dbReference type="ARBA" id="ARBA00023237"/>
    </source>
</evidence>
<evidence type="ECO:0000256" key="1">
    <source>
        <dbReference type="ARBA" id="ARBA00022729"/>
    </source>
</evidence>
<dbReference type="InterPro" id="IPR007543">
    <property type="entry name" value="LptD_C"/>
</dbReference>
<proteinExistence type="inferred from homology"/>
<comment type="subunit">
    <text evidence="4">Component of the lipopolysaccharide transport and assembly complex. Interacts with LptE and LptA.</text>
</comment>
<dbReference type="HAMAP" id="MF_01411">
    <property type="entry name" value="LPS_assembly_LptD"/>
    <property type="match status" value="1"/>
</dbReference>
<feature type="domain" description="LptD C-terminal" evidence="6">
    <location>
        <begin position="282"/>
        <end position="665"/>
    </location>
</feature>
<comment type="caution">
    <text evidence="7">The sequence shown here is derived from an EMBL/GenBank/DDBJ whole genome shotgun (WGS) entry which is preliminary data.</text>
</comment>
<evidence type="ECO:0000256" key="2">
    <source>
        <dbReference type="ARBA" id="ARBA00023136"/>
    </source>
</evidence>
<gene>
    <name evidence="4" type="primary">lptD</name>
    <name evidence="7" type="ORF">QU481_12560</name>
</gene>
<evidence type="ECO:0000256" key="4">
    <source>
        <dbReference type="HAMAP-Rule" id="MF_01411"/>
    </source>
</evidence>
<accession>A0ABT7XPK4</accession>
<dbReference type="RefSeq" id="WP_289830360.1">
    <property type="nucleotide sequence ID" value="NZ_JAUEDK010000021.1"/>
</dbReference>
<protein>
    <recommendedName>
        <fullName evidence="4">LPS-assembly protein LptD</fullName>
    </recommendedName>
</protein>
<feature type="signal peptide" evidence="4">
    <location>
        <begin position="1"/>
        <end position="23"/>
    </location>
</feature>
<feature type="domain" description="Organic solvent tolerance-like N-terminal" evidence="5">
    <location>
        <begin position="40"/>
        <end position="176"/>
    </location>
</feature>
<dbReference type="PANTHER" id="PTHR30189:SF1">
    <property type="entry name" value="LPS-ASSEMBLY PROTEIN LPTD"/>
    <property type="match status" value="1"/>
</dbReference>
<comment type="similarity">
    <text evidence="4">Belongs to the LptD family.</text>
</comment>
<dbReference type="InterPro" id="IPR020889">
    <property type="entry name" value="LipoPS_assembly_LptD"/>
</dbReference>
<comment type="function">
    <text evidence="4">Together with LptE, is involved in the assembly of lipopolysaccharide (LPS) at the surface of the outer membrane.</text>
</comment>
<evidence type="ECO:0000313" key="8">
    <source>
        <dbReference type="Proteomes" id="UP001168540"/>
    </source>
</evidence>
<dbReference type="PANTHER" id="PTHR30189">
    <property type="entry name" value="LPS-ASSEMBLY PROTEIN"/>
    <property type="match status" value="1"/>
</dbReference>
<evidence type="ECO:0000259" key="5">
    <source>
        <dbReference type="Pfam" id="PF03968"/>
    </source>
</evidence>
<feature type="chain" id="PRO_5044942214" description="LPS-assembly protein LptD" evidence="4">
    <location>
        <begin position="24"/>
        <end position="751"/>
    </location>
</feature>
<evidence type="ECO:0000259" key="6">
    <source>
        <dbReference type="Pfam" id="PF04453"/>
    </source>
</evidence>
<keyword evidence="2 4" id="KW-0472">Membrane</keyword>
<dbReference type="Proteomes" id="UP001168540">
    <property type="component" value="Unassembled WGS sequence"/>
</dbReference>
<comment type="subcellular location">
    <subcellularLocation>
        <location evidence="4">Cell outer membrane</location>
    </subcellularLocation>
</comment>
<reference evidence="7" key="1">
    <citation type="submission" date="2023-06" db="EMBL/GenBank/DDBJ databases">
        <authorList>
            <person name="Zhang S."/>
        </authorList>
    </citation>
    <scope>NUCLEOTIDE SEQUENCE</scope>
    <source>
        <strain evidence="7">SG2303</strain>
    </source>
</reference>
<dbReference type="Pfam" id="PF04453">
    <property type="entry name" value="LptD"/>
    <property type="match status" value="1"/>
</dbReference>
<dbReference type="InterPro" id="IPR050218">
    <property type="entry name" value="LptD"/>
</dbReference>